<feature type="transmembrane region" description="Helical" evidence="1">
    <location>
        <begin position="12"/>
        <end position="31"/>
    </location>
</feature>
<dbReference type="Proteomes" id="UP000046373">
    <property type="component" value="Unassembled WGS sequence"/>
</dbReference>
<sequence length="184" mass="20913">MMESLHNQVFQVTAIVGWVAAAALIIHYFAYRTKRRALELETAATALRAYYESLDRIVDDPAMPESALYLLDRFNSALSSKEHCRDVTSEMLKMAASGKVQALSRPVWRSEVDTLAKTRPDLYDTFHKATTNGIIAMFYRWPGNGWKMPVITQILSDKDSETAVAERISHIDEKPRNRHRLIAA</sequence>
<evidence type="ECO:0000313" key="3">
    <source>
        <dbReference type="Proteomes" id="UP000046373"/>
    </source>
</evidence>
<accession>A0A090DVP1</accession>
<dbReference type="EMBL" id="CCNB01000003">
    <property type="protein sequence ID" value="CDX18465.1"/>
    <property type="molecule type" value="Genomic_DNA"/>
</dbReference>
<protein>
    <submittedName>
        <fullName evidence="2">Uncharacterized protein</fullName>
    </submittedName>
</protein>
<keyword evidence="1" id="KW-0472">Membrane</keyword>
<evidence type="ECO:0000256" key="1">
    <source>
        <dbReference type="SAM" id="Phobius"/>
    </source>
</evidence>
<dbReference type="AlphaFoldDB" id="A0A090DVP1"/>
<gene>
    <name evidence="2" type="ORF">MPLDJ20_110181</name>
</gene>
<name>A0A090DVP1_MESPL</name>
<reference evidence="2 3" key="1">
    <citation type="submission" date="2014-08" db="EMBL/GenBank/DDBJ databases">
        <authorList>
            <person name="Moulin Lionel"/>
        </authorList>
    </citation>
    <scope>NUCLEOTIDE SEQUENCE [LARGE SCALE GENOMIC DNA]</scope>
</reference>
<organism evidence="2 3">
    <name type="scientific">Mesorhizobium plurifarium</name>
    <dbReference type="NCBI Taxonomy" id="69974"/>
    <lineage>
        <taxon>Bacteria</taxon>
        <taxon>Pseudomonadati</taxon>
        <taxon>Pseudomonadota</taxon>
        <taxon>Alphaproteobacteria</taxon>
        <taxon>Hyphomicrobiales</taxon>
        <taxon>Phyllobacteriaceae</taxon>
        <taxon>Mesorhizobium</taxon>
    </lineage>
</organism>
<keyword evidence="1" id="KW-0812">Transmembrane</keyword>
<keyword evidence="1" id="KW-1133">Transmembrane helix</keyword>
<proteinExistence type="predicted"/>
<evidence type="ECO:0000313" key="2">
    <source>
        <dbReference type="EMBL" id="CDX18465.1"/>
    </source>
</evidence>